<dbReference type="RefSeq" id="WP_150416074.1">
    <property type="nucleotide sequence ID" value="NZ_VYQF01000006.1"/>
</dbReference>
<protein>
    <submittedName>
        <fullName evidence="1">Uncharacterized protein</fullName>
    </submittedName>
</protein>
<dbReference type="Proteomes" id="UP000326903">
    <property type="component" value="Unassembled WGS sequence"/>
</dbReference>
<evidence type="ECO:0000313" key="1">
    <source>
        <dbReference type="EMBL" id="KAA9037156.1"/>
    </source>
</evidence>
<evidence type="ECO:0000313" key="2">
    <source>
        <dbReference type="Proteomes" id="UP000326903"/>
    </source>
</evidence>
<organism evidence="1 2">
    <name type="scientific">Ginsengibacter hankyongi</name>
    <dbReference type="NCBI Taxonomy" id="2607284"/>
    <lineage>
        <taxon>Bacteria</taxon>
        <taxon>Pseudomonadati</taxon>
        <taxon>Bacteroidota</taxon>
        <taxon>Chitinophagia</taxon>
        <taxon>Chitinophagales</taxon>
        <taxon>Chitinophagaceae</taxon>
        <taxon>Ginsengibacter</taxon>
    </lineage>
</organism>
<dbReference type="AlphaFoldDB" id="A0A5J5IDE3"/>
<gene>
    <name evidence="1" type="ORF">FW778_17150</name>
</gene>
<proteinExistence type="predicted"/>
<accession>A0A5J5IDE3</accession>
<sequence length="126" mass="14453">MKKFQLIFLFIIPSFAFSQIEKKTKIYFKVKADCNCVLQFIRDDKPFGEPVPMAPKSFIVFVDKQTNGFYITCGESNTGYFKFQYQPGQYIYTLTGGMPCDKSVIDPTTTFRFAIEPDSSITPSFD</sequence>
<dbReference type="EMBL" id="VYQF01000006">
    <property type="protein sequence ID" value="KAA9037156.1"/>
    <property type="molecule type" value="Genomic_DNA"/>
</dbReference>
<keyword evidence="2" id="KW-1185">Reference proteome</keyword>
<reference evidence="1 2" key="1">
    <citation type="submission" date="2019-09" db="EMBL/GenBank/DDBJ databases">
        <title>Draft genome sequence of Ginsengibacter sp. BR5-29.</title>
        <authorList>
            <person name="Im W.-T."/>
        </authorList>
    </citation>
    <scope>NUCLEOTIDE SEQUENCE [LARGE SCALE GENOMIC DNA]</scope>
    <source>
        <strain evidence="1 2">BR5-29</strain>
    </source>
</reference>
<comment type="caution">
    <text evidence="1">The sequence shown here is derived from an EMBL/GenBank/DDBJ whole genome shotgun (WGS) entry which is preliminary data.</text>
</comment>
<name>A0A5J5IDE3_9BACT</name>